<sequence>MARAGDTVTLTYRADIRDLTKKLGSIEGLTAAEARKTVKALSKELKKAAAATAPATDGAKKYGTALVGVGKSSAGASVGVQALAQQLPDVLSQMQTGTPIFTIFSQQGLQVAQQMGLAQKAMAGVGAAAGPLAIAIAAVTTVAVVVANSIHEARDSTRLWREEMDRADASAQSLTTSTLALKSGTTDVAGFIGGLQIKTALLNGEIEQADVLAGDLGGKLADELNPEIRSAGRAVGENENRIQKLNAALRSGKLGTEAYATAQAQLTEAKSIQPGLEENLAGLKEEYAQGRLAINAYTTALQNKADADSDTKDATADVTLGARLAAEAQRDLTTAIEAQRAAEVDAMADRDQLIAGYDEQIAAMDAIIAKYGESSVQASASASAILAIEEAKANSLIEFDKKVADAAIEEGERVDREEKAREDKRDREKAQKDAEDLQEFQANQQGKLALAQASHDALMDLSGILLDAKIANIDTETKAGREQAMKFAKAQKAVAVTGAIANAALGLVKSVATLGPPVPPNWAAMAGFTAAANIGAMAIAGTIATPLPEFPTGGVVPETSMDHRAVGVQGGEAVLNRAAVDRLGAEGVNEINRGGGGTQVVAVNMYEHRVFDAFIADNMRRNGPLRRAIRDAGKSNGPRVRT</sequence>
<proteinExistence type="predicted"/>
<feature type="region of interest" description="Disordered" evidence="1">
    <location>
        <begin position="411"/>
        <end position="436"/>
    </location>
</feature>
<feature type="compositionally biased region" description="Basic and acidic residues" evidence="1">
    <location>
        <begin position="411"/>
        <end position="435"/>
    </location>
</feature>
<dbReference type="EMBL" id="KR029589">
    <property type="protein sequence ID" value="AKH47186.1"/>
    <property type="molecule type" value="Genomic_DNA"/>
</dbReference>
<organism evidence="2">
    <name type="scientific">uncultured marine virus</name>
    <dbReference type="NCBI Taxonomy" id="186617"/>
    <lineage>
        <taxon>Viruses</taxon>
        <taxon>environmental samples</taxon>
    </lineage>
</organism>
<accession>A0A0F7L835</accession>
<reference evidence="2" key="1">
    <citation type="journal article" date="2015" name="Front. Microbiol.">
        <title>Combining genomic sequencing methods to explore viral diversity and reveal potential virus-host interactions.</title>
        <authorList>
            <person name="Chow C.E."/>
            <person name="Winget D.M."/>
            <person name="White R.A.III."/>
            <person name="Hallam S.J."/>
            <person name="Suttle C.A."/>
        </authorList>
    </citation>
    <scope>NUCLEOTIDE SEQUENCE</scope>
    <source>
        <strain evidence="2">Anoxic2_5</strain>
    </source>
</reference>
<protein>
    <recommendedName>
        <fullName evidence="3">Bacteriophage tail tape measure N-terminal domain-containing protein</fullName>
    </recommendedName>
</protein>
<reference evidence="2" key="2">
    <citation type="submission" date="2015-03" db="EMBL/GenBank/DDBJ databases">
        <authorList>
            <person name="Chow C.-E.T."/>
            <person name="Winget D.M."/>
            <person name="White R.A.III."/>
            <person name="Hallam S.J."/>
            <person name="Suttle C.A."/>
        </authorList>
    </citation>
    <scope>NUCLEOTIDE SEQUENCE</scope>
    <source>
        <strain evidence="2">Anoxic2_5</strain>
    </source>
</reference>
<evidence type="ECO:0000313" key="2">
    <source>
        <dbReference type="EMBL" id="AKH47186.1"/>
    </source>
</evidence>
<evidence type="ECO:0000256" key="1">
    <source>
        <dbReference type="SAM" id="MobiDB-lite"/>
    </source>
</evidence>
<name>A0A0F7L835_9VIRU</name>
<evidence type="ECO:0008006" key="3">
    <source>
        <dbReference type="Google" id="ProtNLM"/>
    </source>
</evidence>